<dbReference type="KEGG" id="tsig:D6T69_15090"/>
<name>A0A3S8RAJ4_9FLAO</name>
<protein>
    <recommendedName>
        <fullName evidence="4">Group-specific protein</fullName>
    </recommendedName>
</protein>
<reference evidence="2 3" key="1">
    <citation type="submission" date="2018-09" db="EMBL/GenBank/DDBJ databases">
        <title>Insights into the microbiota of Asian seabass (Lates calcarifer) with tenacibaculosis symptoms and description of sp. nov. Tenacibaculum singaporense.</title>
        <authorList>
            <person name="Miyake S."/>
            <person name="Soh M."/>
            <person name="Azman M.N."/>
            <person name="Ngoh S.Y."/>
            <person name="Orban L."/>
        </authorList>
    </citation>
    <scope>NUCLEOTIDE SEQUENCE [LARGE SCALE GENOMIC DNA]</scope>
    <source>
        <strain evidence="2 3">DSM 106434</strain>
    </source>
</reference>
<evidence type="ECO:0008006" key="4">
    <source>
        <dbReference type="Google" id="ProtNLM"/>
    </source>
</evidence>
<feature type="transmembrane region" description="Helical" evidence="1">
    <location>
        <begin position="32"/>
        <end position="53"/>
    </location>
</feature>
<keyword evidence="1" id="KW-0472">Membrane</keyword>
<evidence type="ECO:0000256" key="1">
    <source>
        <dbReference type="SAM" id="Phobius"/>
    </source>
</evidence>
<keyword evidence="1" id="KW-0812">Transmembrane</keyword>
<keyword evidence="3" id="KW-1185">Reference proteome</keyword>
<feature type="transmembrane region" description="Helical" evidence="1">
    <location>
        <begin position="9"/>
        <end position="26"/>
    </location>
</feature>
<evidence type="ECO:0000313" key="2">
    <source>
        <dbReference type="EMBL" id="AZJ36790.1"/>
    </source>
</evidence>
<dbReference type="RefSeq" id="WP_125068824.1">
    <property type="nucleotide sequence ID" value="NZ_CP032548.1"/>
</dbReference>
<keyword evidence="1" id="KW-1133">Transmembrane helix</keyword>
<proteinExistence type="predicted"/>
<dbReference type="EMBL" id="CP032548">
    <property type="protein sequence ID" value="AZJ36790.1"/>
    <property type="molecule type" value="Genomic_DNA"/>
</dbReference>
<accession>A0A3S8RAJ4</accession>
<gene>
    <name evidence="2" type="ORF">D6T69_15090</name>
</gene>
<dbReference type="AlphaFoldDB" id="A0A3S8RAJ4"/>
<sequence length="61" mass="6985">MKKWIKEGIAWGVIMFIMMMIIFPWIEGEEITLKRMLVGALIWGAGGLFYGFLMSKVKADS</sequence>
<evidence type="ECO:0000313" key="3">
    <source>
        <dbReference type="Proteomes" id="UP000274593"/>
    </source>
</evidence>
<organism evidence="2 3">
    <name type="scientific">Tenacibaculum singaporense</name>
    <dbReference type="NCBI Taxonomy" id="2358479"/>
    <lineage>
        <taxon>Bacteria</taxon>
        <taxon>Pseudomonadati</taxon>
        <taxon>Bacteroidota</taxon>
        <taxon>Flavobacteriia</taxon>
        <taxon>Flavobacteriales</taxon>
        <taxon>Flavobacteriaceae</taxon>
        <taxon>Tenacibaculum</taxon>
    </lineage>
</organism>
<dbReference type="Proteomes" id="UP000274593">
    <property type="component" value="Chromosome"/>
</dbReference>